<feature type="region of interest" description="Disordered" evidence="1">
    <location>
        <begin position="80"/>
        <end position="115"/>
    </location>
</feature>
<accession>A0A1U7CYA3</accession>
<dbReference type="InterPro" id="IPR010870">
    <property type="entry name" value="Porin_O/P"/>
</dbReference>
<evidence type="ECO:0000313" key="3">
    <source>
        <dbReference type="Proteomes" id="UP000186309"/>
    </source>
</evidence>
<dbReference type="Gene3D" id="2.40.160.10">
    <property type="entry name" value="Porin"/>
    <property type="match status" value="1"/>
</dbReference>
<dbReference type="AlphaFoldDB" id="A0A1U7CYA3"/>
<dbReference type="SUPFAM" id="SSF56935">
    <property type="entry name" value="Porins"/>
    <property type="match status" value="1"/>
</dbReference>
<dbReference type="InterPro" id="IPR023614">
    <property type="entry name" value="Porin_dom_sf"/>
</dbReference>
<dbReference type="RefSeq" id="WP_168189476.1">
    <property type="nucleotide sequence ID" value="NZ_CP019082.1"/>
</dbReference>
<evidence type="ECO:0000256" key="1">
    <source>
        <dbReference type="SAM" id="MobiDB-lite"/>
    </source>
</evidence>
<dbReference type="Proteomes" id="UP000186309">
    <property type="component" value="Chromosome"/>
</dbReference>
<protein>
    <recommendedName>
        <fullName evidence="4">Porin O</fullName>
    </recommendedName>
</protein>
<reference evidence="3" key="1">
    <citation type="submission" date="2016-12" db="EMBL/GenBank/DDBJ databases">
        <title>Comparative genomics of four Isosphaeraceae planctomycetes: a common pool of plasmids and glycoside hydrolase genes.</title>
        <authorList>
            <person name="Ivanova A."/>
        </authorList>
    </citation>
    <scope>NUCLEOTIDE SEQUENCE [LARGE SCALE GENOMIC DNA]</scope>
    <source>
        <strain evidence="3">PX4</strain>
    </source>
</reference>
<proteinExistence type="predicted"/>
<evidence type="ECO:0000313" key="2">
    <source>
        <dbReference type="EMBL" id="APW63932.1"/>
    </source>
</evidence>
<organism evidence="2 3">
    <name type="scientific">Paludisphaera borealis</name>
    <dbReference type="NCBI Taxonomy" id="1387353"/>
    <lineage>
        <taxon>Bacteria</taxon>
        <taxon>Pseudomonadati</taxon>
        <taxon>Planctomycetota</taxon>
        <taxon>Planctomycetia</taxon>
        <taxon>Isosphaerales</taxon>
        <taxon>Isosphaeraceae</taxon>
        <taxon>Paludisphaera</taxon>
    </lineage>
</organism>
<feature type="compositionally biased region" description="Low complexity" evidence="1">
    <location>
        <begin position="87"/>
        <end position="111"/>
    </location>
</feature>
<evidence type="ECO:0008006" key="4">
    <source>
        <dbReference type="Google" id="ProtNLM"/>
    </source>
</evidence>
<gene>
    <name evidence="2" type="ORF">BSF38_05520</name>
</gene>
<sequence>MIALVWLGAGADRGLRAQEPAAPTQGALEEASPATPSLPGPSTPEVATDAATTPREAALEDRVRQLEAMVNQLSGQMQTISTSPPVAAGAMGAQTTPGAPGAAGSAPGTAPLDVGVPATVAEPSAAGGVGAPGQSMPPNPPPNARFNIPATLESKRANVKFGPGFELRTDDDEYILQFHNLTQFEYRGYQQGNHATEKDSFLIPRQWWMFSGRITKPIGYFVSLANGFDTVSMLDVFLDFDFDPRFRVRGGRMKTPFTYEFFVDPIQGLILPERSVFFNNFGQNRDLGVMGFGRLFSNTLDYAAGIFNGSRNGYVANTDSKFVSAFLNWKPFNNNEGSLLENFNVGGSVFGGNNNNAPFPQTLRTIVPTAGNSVAGVPFLAFNNNVREIGPMTFWDLHTAWYYKQLAVNAEWGSGFQDYAQSSALASRTHLPVQSFYVLAGYMLTGETRSGIGIVKPLHPLGMKNGEMGFGAWELTGRYQQMNIGKEVFTNGLADPNLWTNSLYMTELGFNWHINQYLKFMFEWEHAEFGQPVFSNVGERNKTNDLFLARMQLFF</sequence>
<name>A0A1U7CYA3_9BACT</name>
<dbReference type="EMBL" id="CP019082">
    <property type="protein sequence ID" value="APW63932.1"/>
    <property type="molecule type" value="Genomic_DNA"/>
</dbReference>
<dbReference type="STRING" id="1387353.BSF38_05520"/>
<dbReference type="Pfam" id="PF07396">
    <property type="entry name" value="Porin_O_P"/>
    <property type="match status" value="1"/>
</dbReference>
<feature type="region of interest" description="Disordered" evidence="1">
    <location>
        <begin position="16"/>
        <end position="56"/>
    </location>
</feature>
<keyword evidence="3" id="KW-1185">Reference proteome</keyword>
<dbReference type="KEGG" id="pbor:BSF38_05520"/>